<feature type="coiled-coil region" evidence="1">
    <location>
        <begin position="18"/>
        <end position="45"/>
    </location>
</feature>
<reference evidence="4 5" key="1">
    <citation type="submission" date="2020-08" db="EMBL/GenBank/DDBJ databases">
        <authorList>
            <person name="Xu S."/>
            <person name="Li A."/>
        </authorList>
    </citation>
    <scope>NUCLEOTIDE SEQUENCE [LARGE SCALE GENOMIC DNA]</scope>
    <source>
        <strain evidence="4 5">119BY6-57</strain>
    </source>
</reference>
<dbReference type="RefSeq" id="WP_182688648.1">
    <property type="nucleotide sequence ID" value="NZ_JACHTF010000020.1"/>
</dbReference>
<evidence type="ECO:0000256" key="2">
    <source>
        <dbReference type="SAM" id="MobiDB-lite"/>
    </source>
</evidence>
<feature type="domain" description="Bacteriophage tail tape measure N-terminal" evidence="3">
    <location>
        <begin position="62"/>
        <end position="265"/>
    </location>
</feature>
<evidence type="ECO:0000259" key="3">
    <source>
        <dbReference type="Pfam" id="PF06791"/>
    </source>
</evidence>
<dbReference type="AlphaFoldDB" id="A0A7W3TP30"/>
<keyword evidence="1" id="KW-0175">Coiled coil</keyword>
<evidence type="ECO:0000313" key="4">
    <source>
        <dbReference type="EMBL" id="MBB1061880.1"/>
    </source>
</evidence>
<keyword evidence="5" id="KW-1185">Reference proteome</keyword>
<dbReference type="Pfam" id="PF06791">
    <property type="entry name" value="TMP_2"/>
    <property type="match status" value="1"/>
</dbReference>
<gene>
    <name evidence="4" type="ORF">H4F98_14995</name>
</gene>
<accession>A0A7W3TP30</accession>
<comment type="caution">
    <text evidence="4">The sequence shown here is derived from an EMBL/GenBank/DDBJ whole genome shotgun (WGS) entry which is preliminary data.</text>
</comment>
<evidence type="ECO:0000256" key="1">
    <source>
        <dbReference type="SAM" id="Coils"/>
    </source>
</evidence>
<evidence type="ECO:0000313" key="5">
    <source>
        <dbReference type="Proteomes" id="UP000523196"/>
    </source>
</evidence>
<sequence>MATRNKDFEIDLKMRAEFGEAQRELVRTEKQVKSLARSLSQANRDLAGGTVGSKAVDRTTQSMDKATLSAKQLQQATRQLPVQFTDIFTGLATGQRPLQVLLQQGGQLKDVFGGIGPAARAAGGYLLGLINPLTLSAGAVAALAYAWNEGSKESQAFNEALIETGGIVGLTSDRLAEMSLTLSDGENSQRKVAATLAEITKSGKFTADQVAAITGAALDLQRIGGVAVEEVVERFAKLADEPVKAVLALNDATHFLTLEVYEQIKALEEQGRTQEAATLAMQTYADEVQRRTSQIEDNLGLLEKAWSHITLAADAAWDSMLGVGRAETGQEAFVGLQEQILAMEEALQTRASGGFSLSFLQLSDQELNSRIATMRDQMRALSDANVEEQKAANRRAEAQRAEEAAIALDQEAAKYASAEEKRAQRIAAARQQANDAVEAAMAADNKELVAKIRADEAAIIAGIEAEAKKPRKRRPKKGEDPDAAAKSALANLQRQVALLGEVEEGETRVSEEARVRYEIQSGAYASANDALKAQLVENAKLLDAERARRDQAKEQKKAFEEAEKAYERMLDSLRTPAEVALDTAIERVQTLNEAMQRGIGDAGDYDEALERILKDSFKKAPKFQGLAPEVAGPFGELDKIDEARTQLQEWYAEQLQLLQNYRDQRLFTVAEMDAAELRIEAEHQAKLRQLQSAQSQVMLAGASEMFDGLAGIARAYGGEQSKTYRALFALSKGFAVAQAAVALGQNVAEASKAGYPQNIPLIAAAFAQGAQIASLLAAATYGGGDGYATGGHVRGAGTGTSDSINARLSDYEYVTRAAVVRQPGALPFLEDFNERGMDALYGWTRFADGGLFESANEPRLPTPRYDTYAPTISPEMSVAVINALDLDDVAERLAGNRRFKKAVVNTVIEDQNTVRSGWEG</sequence>
<dbReference type="Proteomes" id="UP000523196">
    <property type="component" value="Unassembled WGS sequence"/>
</dbReference>
<feature type="coiled-coil region" evidence="1">
    <location>
        <begin position="381"/>
        <end position="421"/>
    </location>
</feature>
<name>A0A7W3TP30_9GAMM</name>
<organism evidence="4 5">
    <name type="scientific">Marilutibacter spongiae</name>
    <dbReference type="NCBI Taxonomy" id="2025720"/>
    <lineage>
        <taxon>Bacteria</taxon>
        <taxon>Pseudomonadati</taxon>
        <taxon>Pseudomonadota</taxon>
        <taxon>Gammaproteobacteria</taxon>
        <taxon>Lysobacterales</taxon>
        <taxon>Lysobacteraceae</taxon>
        <taxon>Marilutibacter</taxon>
    </lineage>
</organism>
<proteinExistence type="predicted"/>
<feature type="coiled-coil region" evidence="1">
    <location>
        <begin position="542"/>
        <end position="572"/>
    </location>
</feature>
<dbReference type="InterPro" id="IPR009628">
    <property type="entry name" value="Phage_tape_measure_N"/>
</dbReference>
<dbReference type="EMBL" id="JACHTF010000020">
    <property type="protein sequence ID" value="MBB1061880.1"/>
    <property type="molecule type" value="Genomic_DNA"/>
</dbReference>
<protein>
    <submittedName>
        <fullName evidence="4">Phage tail length tape measure family protein</fullName>
    </submittedName>
</protein>
<feature type="region of interest" description="Disordered" evidence="2">
    <location>
        <begin position="466"/>
        <end position="485"/>
    </location>
</feature>